<dbReference type="PANTHER" id="PTHR31635">
    <property type="entry name" value="REVERSE TRANSCRIPTASE DOMAIN-CONTAINING PROTEIN-RELATED"/>
    <property type="match status" value="1"/>
</dbReference>
<dbReference type="InterPro" id="IPR043502">
    <property type="entry name" value="DNA/RNA_pol_sf"/>
</dbReference>
<dbReference type="CDD" id="cd01650">
    <property type="entry name" value="RT_nLTR_like"/>
    <property type="match status" value="1"/>
</dbReference>
<dbReference type="Proteomes" id="UP001152795">
    <property type="component" value="Unassembled WGS sequence"/>
</dbReference>
<dbReference type="EMBL" id="CACRXK020005140">
    <property type="protein sequence ID" value="CAB4005245.1"/>
    <property type="molecule type" value="Genomic_DNA"/>
</dbReference>
<organism evidence="1 2">
    <name type="scientific">Paramuricea clavata</name>
    <name type="common">Red gorgonian</name>
    <name type="synonym">Violescent sea-whip</name>
    <dbReference type="NCBI Taxonomy" id="317549"/>
    <lineage>
        <taxon>Eukaryota</taxon>
        <taxon>Metazoa</taxon>
        <taxon>Cnidaria</taxon>
        <taxon>Anthozoa</taxon>
        <taxon>Octocorallia</taxon>
        <taxon>Malacalcyonacea</taxon>
        <taxon>Plexauridae</taxon>
        <taxon>Paramuricea</taxon>
    </lineage>
</organism>
<keyword evidence="2" id="KW-1185">Reference proteome</keyword>
<comment type="caution">
    <text evidence="1">The sequence shown here is derived from an EMBL/GenBank/DDBJ whole genome shotgun (WGS) entry which is preliminary data.</text>
</comment>
<dbReference type="PROSITE" id="PS50878">
    <property type="entry name" value="RT_POL"/>
    <property type="match status" value="1"/>
</dbReference>
<protein>
    <submittedName>
        <fullName evidence="1">Uncharacterized protein</fullName>
    </submittedName>
</protein>
<proteinExistence type="predicted"/>
<dbReference type="PANTHER" id="PTHR31635:SF196">
    <property type="entry name" value="REVERSE TRANSCRIPTASE DOMAIN-CONTAINING PROTEIN-RELATED"/>
    <property type="match status" value="1"/>
</dbReference>
<evidence type="ECO:0000313" key="1">
    <source>
        <dbReference type="EMBL" id="CAB4005245.1"/>
    </source>
</evidence>
<sequence>MATGKSPGLDGLPDEFYQRFCSLLGTYFVDVINFAYNHGQFFPSQRSGVITLIHKRGDRLDMKNWPPITLLCADYKIVAKAIANRLLGVIAKVTHSDQTCGVADRNSLESVRLLKDVVFHANQNRKAAAIISLDQENAYDRVEWGYLSRVLQTMNFGQSFQKWVLLLYSNICSYILINGETTEFFSVSPGVRQGYPLSPLLYVLVAETLASAIRADRFIDSYILPNGRSVKLCQYADDTSAIVTTDLALNALFRHFHLFTRYEKASGAKLNVTKCHGLLIDTWQSRSNLPIALNWSNVEIIVLGSRISNDNEEQWESRIKASKTTLSAWNRKALSFRGRALIANMLGLITLWYLCSFSVIPEAIIKAVNGEIFPFVWRKKREWLARSSVTQRPNQGGLGVVDVHRKMLSLHVLWVKRLIFRSNLPWTSFFSQYLIRAFPGRSVHQILILAVPPKYSMDAFPPLYRSVMTAWFALERRFVDNEYVICGPRWSCLNSSRQVSSMTPCLTNIVSNIDASKSMRIGVFQSIGQIFGCPFFSGVS</sequence>
<reference evidence="1" key="1">
    <citation type="submission" date="2020-04" db="EMBL/GenBank/DDBJ databases">
        <authorList>
            <person name="Alioto T."/>
            <person name="Alioto T."/>
            <person name="Gomez Garrido J."/>
        </authorList>
    </citation>
    <scope>NUCLEOTIDE SEQUENCE</scope>
    <source>
        <strain evidence="1">A484AB</strain>
    </source>
</reference>
<dbReference type="AlphaFoldDB" id="A0A6S7HH01"/>
<dbReference type="InterPro" id="IPR000477">
    <property type="entry name" value="RT_dom"/>
</dbReference>
<dbReference type="Pfam" id="PF00078">
    <property type="entry name" value="RVT_1"/>
    <property type="match status" value="1"/>
</dbReference>
<dbReference type="SUPFAM" id="SSF56672">
    <property type="entry name" value="DNA/RNA polymerases"/>
    <property type="match status" value="1"/>
</dbReference>
<dbReference type="OrthoDB" id="416119at2759"/>
<gene>
    <name evidence="1" type="ORF">PACLA_8A081311</name>
</gene>
<evidence type="ECO:0000313" key="2">
    <source>
        <dbReference type="Proteomes" id="UP001152795"/>
    </source>
</evidence>
<accession>A0A6S7HH01</accession>
<name>A0A6S7HH01_PARCT</name>